<dbReference type="CDD" id="cd14014">
    <property type="entry name" value="STKc_PknB_like"/>
    <property type="match status" value="1"/>
</dbReference>
<dbReference type="InterPro" id="IPR017441">
    <property type="entry name" value="Protein_kinase_ATP_BS"/>
</dbReference>
<feature type="region of interest" description="Disordered" evidence="6">
    <location>
        <begin position="71"/>
        <end position="113"/>
    </location>
</feature>
<dbReference type="Proteomes" id="UP001596101">
    <property type="component" value="Unassembled WGS sequence"/>
</dbReference>
<keyword evidence="7" id="KW-0812">Transmembrane</keyword>
<accession>A0ABW0MLC5</accession>
<dbReference type="Pfam" id="PF00069">
    <property type="entry name" value="Pkinase"/>
    <property type="match status" value="1"/>
</dbReference>
<protein>
    <submittedName>
        <fullName evidence="9">Protein kinase</fullName>
    </submittedName>
</protein>
<gene>
    <name evidence="9" type="ORF">ACFPQ5_10915</name>
</gene>
<dbReference type="RefSeq" id="WP_379754878.1">
    <property type="nucleotide sequence ID" value="NZ_JBHSMR010000013.1"/>
</dbReference>
<evidence type="ECO:0000256" key="4">
    <source>
        <dbReference type="ARBA" id="ARBA00022840"/>
    </source>
</evidence>
<sequence length="680" mass="71883">MDSFANAIHQLQSGALQHPEFFAQLDRVLASAPESPGRLLEMLSEEHARHPLPADLYAQVQQRIGRMLAARRQQGGDDTFVQTEPGAATSVQGQPAPPPRADVSPGAEPERMKGVGETLNGRFVLEECIGFGGMGTVYKALDLRKLEASDRKPYIAIKVLNVQFRGHPKSLIALQREARKAQALAHPNIVSVYDFDRDGPMVYLTMEYLPGKPLSQVLRAPGFKGLPYAQVLPIVTGMANALSYAHGRGFVHCDFKPGNVILLESGVVKVIDFGIARVFQKTEEDVDATVFDPGSLGALTPAYASPEMLEQRDPDPRDDIYALACITYELLTGRHPFNRLSSAQARGTGMKPLRPPNLGRTQWHALRCGLALERDARTPTVARFLAGFATSGLKSRAGLVAASVALLAVGVLGVGGWLYLGREQAAPAPAATAQAPPATAATEAAPPVEPILAPPSPQSIAAALGRIPCSALAAQVHGDTVRIEGVVGKSPGAAAVQNQLAALPGVAVVKSEVREVAAADCRLVAALAPYWFAHRQAGGGAALRLAGAGANPVPTLAEGDSLIVDVSTPGLDSFMTVDAYLPDGSVIHLLPNALALDNRAPPKHRATIGRPGDWQIGKSAGSSLLVVLVTTPTPLFDTLRRESEPSSTYLNELGASLQRVRAHSGPGRIGIAFLPVAIKR</sequence>
<dbReference type="PROSITE" id="PS00108">
    <property type="entry name" value="PROTEIN_KINASE_ST"/>
    <property type="match status" value="1"/>
</dbReference>
<dbReference type="Gene3D" id="1.10.510.10">
    <property type="entry name" value="Transferase(Phosphotransferase) domain 1"/>
    <property type="match status" value="1"/>
</dbReference>
<evidence type="ECO:0000256" key="7">
    <source>
        <dbReference type="SAM" id="Phobius"/>
    </source>
</evidence>
<keyword evidence="7" id="KW-1133">Transmembrane helix</keyword>
<name>A0ABW0MLC5_9BURK</name>
<keyword evidence="1" id="KW-0808">Transferase</keyword>
<evidence type="ECO:0000313" key="10">
    <source>
        <dbReference type="Proteomes" id="UP001596101"/>
    </source>
</evidence>
<dbReference type="InterPro" id="IPR008271">
    <property type="entry name" value="Ser/Thr_kinase_AS"/>
</dbReference>
<evidence type="ECO:0000313" key="9">
    <source>
        <dbReference type="EMBL" id="MFC5478704.1"/>
    </source>
</evidence>
<organism evidence="9 10">
    <name type="scientific">Massilia suwonensis</name>
    <dbReference type="NCBI Taxonomy" id="648895"/>
    <lineage>
        <taxon>Bacteria</taxon>
        <taxon>Pseudomonadati</taxon>
        <taxon>Pseudomonadota</taxon>
        <taxon>Betaproteobacteria</taxon>
        <taxon>Burkholderiales</taxon>
        <taxon>Oxalobacteraceae</taxon>
        <taxon>Telluria group</taxon>
        <taxon>Massilia</taxon>
    </lineage>
</organism>
<feature type="domain" description="Protein kinase" evidence="8">
    <location>
        <begin position="123"/>
        <end position="407"/>
    </location>
</feature>
<feature type="transmembrane region" description="Helical" evidence="7">
    <location>
        <begin position="399"/>
        <end position="420"/>
    </location>
</feature>
<evidence type="ECO:0000256" key="3">
    <source>
        <dbReference type="ARBA" id="ARBA00022777"/>
    </source>
</evidence>
<keyword evidence="3 9" id="KW-0418">Kinase</keyword>
<evidence type="ECO:0000256" key="6">
    <source>
        <dbReference type="SAM" id="MobiDB-lite"/>
    </source>
</evidence>
<keyword evidence="4 5" id="KW-0067">ATP-binding</keyword>
<reference evidence="10" key="1">
    <citation type="journal article" date="2019" name="Int. J. Syst. Evol. Microbiol.">
        <title>The Global Catalogue of Microorganisms (GCM) 10K type strain sequencing project: providing services to taxonomists for standard genome sequencing and annotation.</title>
        <authorList>
            <consortium name="The Broad Institute Genomics Platform"/>
            <consortium name="The Broad Institute Genome Sequencing Center for Infectious Disease"/>
            <person name="Wu L."/>
            <person name="Ma J."/>
        </authorList>
    </citation>
    <scope>NUCLEOTIDE SEQUENCE [LARGE SCALE GENOMIC DNA]</scope>
    <source>
        <strain evidence="10">CCUG 43111</strain>
    </source>
</reference>
<dbReference type="PROSITE" id="PS50011">
    <property type="entry name" value="PROTEIN_KINASE_DOM"/>
    <property type="match status" value="1"/>
</dbReference>
<evidence type="ECO:0000256" key="1">
    <source>
        <dbReference type="ARBA" id="ARBA00022679"/>
    </source>
</evidence>
<proteinExistence type="predicted"/>
<evidence type="ECO:0000259" key="8">
    <source>
        <dbReference type="PROSITE" id="PS50011"/>
    </source>
</evidence>
<dbReference type="InterPro" id="IPR011009">
    <property type="entry name" value="Kinase-like_dom_sf"/>
</dbReference>
<dbReference type="InterPro" id="IPR000719">
    <property type="entry name" value="Prot_kinase_dom"/>
</dbReference>
<dbReference type="GO" id="GO:0016301">
    <property type="term" value="F:kinase activity"/>
    <property type="evidence" value="ECO:0007669"/>
    <property type="project" value="UniProtKB-KW"/>
</dbReference>
<dbReference type="EMBL" id="JBHSMR010000013">
    <property type="protein sequence ID" value="MFC5478704.1"/>
    <property type="molecule type" value="Genomic_DNA"/>
</dbReference>
<evidence type="ECO:0000256" key="5">
    <source>
        <dbReference type="PROSITE-ProRule" id="PRU10141"/>
    </source>
</evidence>
<keyword evidence="2 5" id="KW-0547">Nucleotide-binding</keyword>
<keyword evidence="10" id="KW-1185">Reference proteome</keyword>
<dbReference type="Gene3D" id="3.30.200.20">
    <property type="entry name" value="Phosphorylase Kinase, domain 1"/>
    <property type="match status" value="1"/>
</dbReference>
<keyword evidence="7" id="KW-0472">Membrane</keyword>
<evidence type="ECO:0000256" key="2">
    <source>
        <dbReference type="ARBA" id="ARBA00022741"/>
    </source>
</evidence>
<feature type="binding site" evidence="5">
    <location>
        <position position="158"/>
    </location>
    <ligand>
        <name>ATP</name>
        <dbReference type="ChEBI" id="CHEBI:30616"/>
    </ligand>
</feature>
<comment type="caution">
    <text evidence="9">The sequence shown here is derived from an EMBL/GenBank/DDBJ whole genome shotgun (WGS) entry which is preliminary data.</text>
</comment>
<dbReference type="PANTHER" id="PTHR43289">
    <property type="entry name" value="MITOGEN-ACTIVATED PROTEIN KINASE KINASE KINASE 20-RELATED"/>
    <property type="match status" value="1"/>
</dbReference>
<dbReference type="SUPFAM" id="SSF56112">
    <property type="entry name" value="Protein kinase-like (PK-like)"/>
    <property type="match status" value="1"/>
</dbReference>
<dbReference type="PROSITE" id="PS00107">
    <property type="entry name" value="PROTEIN_KINASE_ATP"/>
    <property type="match status" value="1"/>
</dbReference>
<dbReference type="PANTHER" id="PTHR43289:SF34">
    <property type="entry name" value="SERINE_THREONINE-PROTEIN KINASE YBDM-RELATED"/>
    <property type="match status" value="1"/>
</dbReference>